<accession>C9ZTX5</accession>
<dbReference type="RefSeq" id="XP_011775140.1">
    <property type="nucleotide sequence ID" value="XM_011776838.1"/>
</dbReference>
<dbReference type="EMBL" id="FN554970">
    <property type="protein sequence ID" value="CBH12861.1"/>
    <property type="molecule type" value="Genomic_DNA"/>
</dbReference>
<evidence type="ECO:0000313" key="1">
    <source>
        <dbReference type="EMBL" id="CBH12861.1"/>
    </source>
</evidence>
<proteinExistence type="predicted"/>
<name>C9ZTX5_TRYB9</name>
<organism evidence="1 2">
    <name type="scientific">Trypanosoma brucei gambiense (strain MHOM/CI/86/DAL972)</name>
    <dbReference type="NCBI Taxonomy" id="679716"/>
    <lineage>
        <taxon>Eukaryota</taxon>
        <taxon>Discoba</taxon>
        <taxon>Euglenozoa</taxon>
        <taxon>Kinetoplastea</taxon>
        <taxon>Metakinetoplastina</taxon>
        <taxon>Trypanosomatida</taxon>
        <taxon>Trypanosomatidae</taxon>
        <taxon>Trypanosoma</taxon>
    </lineage>
</organism>
<dbReference type="AlphaFoldDB" id="C9ZTX5"/>
<gene>
    <name evidence="1" type="ORF">TbgDal_VII7420</name>
</gene>
<dbReference type="Proteomes" id="UP000002316">
    <property type="component" value="Chromosome 7"/>
</dbReference>
<dbReference type="KEGG" id="tbg:TbgDal_VII7420"/>
<dbReference type="GeneID" id="23863039"/>
<evidence type="ECO:0000313" key="2">
    <source>
        <dbReference type="Proteomes" id="UP000002316"/>
    </source>
</evidence>
<sequence>MTMEVHAGSSILPLRVLALLDPPPSVMGRFLTVCSRLVCCIMVGSSEEVVGGMLGNLRLSCVRLPNLLRKLIDLLFPTLFWLLLDTVSNPLGSFSGLHLLLAGPREGDVVYVRVVDRRRQRVAVTGV</sequence>
<protein>
    <submittedName>
        <fullName evidence="1">Uncharacterized protein</fullName>
    </submittedName>
</protein>
<reference evidence="2" key="1">
    <citation type="journal article" date="2010" name="PLoS Negl. Trop. Dis.">
        <title>The genome sequence of Trypanosoma brucei gambiense, causative agent of chronic human african trypanosomiasis.</title>
        <authorList>
            <person name="Jackson A.P."/>
            <person name="Sanders M."/>
            <person name="Berry A."/>
            <person name="McQuillan J."/>
            <person name="Aslett M.A."/>
            <person name="Quail M.A."/>
            <person name="Chukualim B."/>
            <person name="Capewell P."/>
            <person name="MacLeod A."/>
            <person name="Melville S.E."/>
            <person name="Gibson W."/>
            <person name="Barry J.D."/>
            <person name="Berriman M."/>
            <person name="Hertz-Fowler C."/>
        </authorList>
    </citation>
    <scope>NUCLEOTIDE SEQUENCE [LARGE SCALE GENOMIC DNA]</scope>
    <source>
        <strain evidence="2">MHOM/CI/86/DAL972</strain>
    </source>
</reference>